<sequence>MSTLLTLLGVAVAVVRPEWLTGALEGAVREAGTAPLVYTLLCALAAPFHLNGVLVALSSVIWPLPVALTLSFVGSLLGSVLTAGLLARLGGAAPSPGNGWPAWFRRLSAGVARRPLVVGVLARAALGTGMALEAFFVLTGYTRRQYLLVTTLGLLVWVTQALVGVMVLHELFRVSPGLAVLAALAPLLVVALAVRLRRVR</sequence>
<geneLocation type="plasmid" evidence="2 3">
    <name>pDAETH-2</name>
</geneLocation>
<feature type="transmembrane region" description="Helical" evidence="1">
    <location>
        <begin position="36"/>
        <end position="57"/>
    </location>
</feature>
<evidence type="ECO:0000313" key="2">
    <source>
        <dbReference type="EMBL" id="BDP43955.1"/>
    </source>
</evidence>
<evidence type="ECO:0000313" key="3">
    <source>
        <dbReference type="Proteomes" id="UP001064971"/>
    </source>
</evidence>
<feature type="transmembrane region" description="Helical" evidence="1">
    <location>
        <begin position="116"/>
        <end position="139"/>
    </location>
</feature>
<organism evidence="2 3">
    <name type="scientific">Deinococcus aetherius</name>
    <dbReference type="NCBI Taxonomy" id="200252"/>
    <lineage>
        <taxon>Bacteria</taxon>
        <taxon>Thermotogati</taxon>
        <taxon>Deinococcota</taxon>
        <taxon>Deinococci</taxon>
        <taxon>Deinococcales</taxon>
        <taxon>Deinococcaceae</taxon>
        <taxon>Deinococcus</taxon>
    </lineage>
</organism>
<keyword evidence="1" id="KW-0472">Membrane</keyword>
<proteinExistence type="predicted"/>
<feature type="transmembrane region" description="Helical" evidence="1">
    <location>
        <begin position="146"/>
        <end position="168"/>
    </location>
</feature>
<evidence type="ECO:0000256" key="1">
    <source>
        <dbReference type="SAM" id="Phobius"/>
    </source>
</evidence>
<name>A0ABM8AJG6_9DEIO</name>
<reference evidence="2" key="1">
    <citation type="submission" date="2022-07" db="EMBL/GenBank/DDBJ databases">
        <title>Complete Genome Sequence of the Radioresistant Bacterium Deinococcus aetherius ST0316, Isolated from the Air Dust collected in Lower Stratosphere above Japan.</title>
        <authorList>
            <person name="Satoh K."/>
            <person name="Hagiwara K."/>
            <person name="Katsumata K."/>
            <person name="Kubo A."/>
            <person name="Yokobori S."/>
            <person name="Yamagishi A."/>
            <person name="Oono Y."/>
            <person name="Narumi I."/>
        </authorList>
    </citation>
    <scope>NUCLEOTIDE SEQUENCE</scope>
    <source>
        <strain evidence="2">ST0316</strain>
        <plasmid evidence="2">pDAETH-2</plasmid>
    </source>
</reference>
<accession>A0ABM8AJG6</accession>
<keyword evidence="3" id="KW-1185">Reference proteome</keyword>
<dbReference type="Proteomes" id="UP001064971">
    <property type="component" value="Plasmid pDAETH-2"/>
</dbReference>
<dbReference type="RefSeq" id="WP_264778322.1">
    <property type="nucleotide sequence ID" value="NZ_AP026562.1"/>
</dbReference>
<protein>
    <recommendedName>
        <fullName evidence="4">TVP38/TMEM64 family membrane protein</fullName>
    </recommendedName>
</protein>
<dbReference type="EMBL" id="AP026562">
    <property type="protein sequence ID" value="BDP43955.1"/>
    <property type="molecule type" value="Genomic_DNA"/>
</dbReference>
<keyword evidence="2" id="KW-0614">Plasmid</keyword>
<keyword evidence="1" id="KW-1133">Transmembrane helix</keyword>
<gene>
    <name evidence="2" type="ORF">DAETH_39240</name>
</gene>
<evidence type="ECO:0008006" key="4">
    <source>
        <dbReference type="Google" id="ProtNLM"/>
    </source>
</evidence>
<feature type="transmembrane region" description="Helical" evidence="1">
    <location>
        <begin position="174"/>
        <end position="194"/>
    </location>
</feature>
<feature type="transmembrane region" description="Helical" evidence="1">
    <location>
        <begin position="64"/>
        <end position="87"/>
    </location>
</feature>
<keyword evidence="1" id="KW-0812">Transmembrane</keyword>